<organism evidence="1 2">
    <name type="scientific">Anolis carolinensis</name>
    <name type="common">Green anole</name>
    <name type="synonym">American chameleon</name>
    <dbReference type="NCBI Taxonomy" id="28377"/>
    <lineage>
        <taxon>Eukaryota</taxon>
        <taxon>Metazoa</taxon>
        <taxon>Chordata</taxon>
        <taxon>Craniata</taxon>
        <taxon>Vertebrata</taxon>
        <taxon>Euteleostomi</taxon>
        <taxon>Lepidosauria</taxon>
        <taxon>Squamata</taxon>
        <taxon>Bifurcata</taxon>
        <taxon>Unidentata</taxon>
        <taxon>Episquamata</taxon>
        <taxon>Toxicofera</taxon>
        <taxon>Iguania</taxon>
        <taxon>Dactyloidae</taxon>
        <taxon>Anolis</taxon>
    </lineage>
</organism>
<dbReference type="Ensembl" id="ENSACAT00000055686.1">
    <property type="protein sequence ID" value="ENSACAP00000027139.1"/>
    <property type="gene ID" value="ENSACAG00000042106.1"/>
</dbReference>
<name>A0A803SVZ9_ANOCA</name>
<reference evidence="1" key="3">
    <citation type="submission" date="2025-09" db="UniProtKB">
        <authorList>
            <consortium name="Ensembl"/>
        </authorList>
    </citation>
    <scope>IDENTIFICATION</scope>
</reference>
<protein>
    <submittedName>
        <fullName evidence="1">Uncharacterized protein</fullName>
    </submittedName>
</protein>
<evidence type="ECO:0000313" key="1">
    <source>
        <dbReference type="Ensembl" id="ENSACAP00000027139.1"/>
    </source>
</evidence>
<dbReference type="AlphaFoldDB" id="A0A803SVZ9"/>
<proteinExistence type="predicted"/>
<dbReference type="Proteomes" id="UP000001646">
    <property type="component" value="Unplaced"/>
</dbReference>
<evidence type="ECO:0000313" key="2">
    <source>
        <dbReference type="Proteomes" id="UP000001646"/>
    </source>
</evidence>
<reference evidence="1" key="1">
    <citation type="submission" date="2009-12" db="EMBL/GenBank/DDBJ databases">
        <title>The Genome Sequence of Anolis carolinensis (Green Anole Lizard).</title>
        <authorList>
            <consortium name="The Genome Sequencing Platform"/>
            <person name="Di Palma F."/>
            <person name="Alfoldi J."/>
            <person name="Heiman D."/>
            <person name="Young S."/>
            <person name="Grabherr M."/>
            <person name="Johnson J."/>
            <person name="Lander E.S."/>
            <person name="Lindblad-Toh K."/>
        </authorList>
    </citation>
    <scope>NUCLEOTIDE SEQUENCE [LARGE SCALE GENOMIC DNA]</scope>
    <source>
        <strain evidence="1">JBL SC #1</strain>
    </source>
</reference>
<dbReference type="InParanoid" id="A0A803SVZ9"/>
<reference evidence="1" key="2">
    <citation type="submission" date="2025-08" db="UniProtKB">
        <authorList>
            <consortium name="Ensembl"/>
        </authorList>
    </citation>
    <scope>IDENTIFICATION</scope>
</reference>
<accession>A0A803SVZ9</accession>
<sequence>MFKVSMQVNDKFPSNSIVNLLYRCHIFCFKNFSNLFLYKCLKYGFF</sequence>
<keyword evidence="2" id="KW-1185">Reference proteome</keyword>